<evidence type="ECO:0008006" key="4">
    <source>
        <dbReference type="Google" id="ProtNLM"/>
    </source>
</evidence>
<gene>
    <name evidence="2" type="ORF">J2Z63_000375</name>
</gene>
<protein>
    <recommendedName>
        <fullName evidence="4">PARCEL domain-containing protein</fullName>
    </recommendedName>
</protein>
<sequence>MKLFRKIAMFITLTTSVCASSFLISYKLFIKNPNSSFNIDFNRNNTYNTLKKELDQYEKQINKLNTESSNLNEIINQINSIVSNVNSKRKDTFDFLSKTFNNMITNLSKITLNNKNIIVIAYDKENKNLVLVNNEKIENKNIVELTKLDDILTNENINDLNSKIDRSIELIKKFKTDFQQVFTKDYAVKFFETKIKIDNEKEILKQLNLINIPFSDDRLWSQIPLDEKIDKIIKFLTTEKPNEMLLLDKYYDMLEEKIFYNDLLNEYNFRTPILTVEILKQWEVIKRTISPDSTLFTVLEDLRRHIRDIENIIPNGRSAKIEFFRNKDRNSFQNNKIIDINEDLKIEIEDKSHKLIELPRINKQDILNKKESDKLKEEVTQIYDELTKENEIEQYDSYGDIVNKIRLRLTHHQNLLNVNKFIDIKKYPVIDGTLVGHFHIWVGHNDCILKIPTFKFKDFTDEQKTSYIGKDGVIHQTDVADLNQLDDKNIETVLNIGYGISGSGKNMQISAAKMPRTIKKVPSQISRKITSLEGLFENCDQFNQNIDSWDVRHIRVTKNLFYNARSFNQDLGSWLVKNVTNSDDMFRNAKSFDQDLSSWKYRVRNMKTFFENMFEGADKVDFSKWNWERREDLDFENNQ</sequence>
<dbReference type="InterPro" id="IPR005046">
    <property type="entry name" value="DUF285"/>
</dbReference>
<dbReference type="Proteomes" id="UP001236620">
    <property type="component" value="Unassembled WGS sequence"/>
</dbReference>
<dbReference type="RefSeq" id="WP_307444653.1">
    <property type="nucleotide sequence ID" value="NZ_JAUSWP010000002.1"/>
</dbReference>
<keyword evidence="3" id="KW-1185">Reference proteome</keyword>
<proteinExistence type="predicted"/>
<dbReference type="Pfam" id="PF03382">
    <property type="entry name" value="DUF285"/>
    <property type="match status" value="1"/>
</dbReference>
<keyword evidence="1" id="KW-0175">Coiled coil</keyword>
<feature type="coiled-coil region" evidence="1">
    <location>
        <begin position="47"/>
        <end position="74"/>
    </location>
</feature>
<reference evidence="2" key="1">
    <citation type="submission" date="2023-07" db="EMBL/GenBank/DDBJ databases">
        <title>Genomic Encyclopedia of Type Strains, Phase IV (KMG-IV): sequencing the most valuable type-strain genomes for metagenomic binning, comparative biology and taxonomic classification.</title>
        <authorList>
            <person name="Goeker M."/>
        </authorList>
    </citation>
    <scope>NUCLEOTIDE SEQUENCE [LARGE SCALE GENOMIC DNA]</scope>
    <source>
        <strain evidence="2">DSM 22019</strain>
    </source>
</reference>
<evidence type="ECO:0000313" key="3">
    <source>
        <dbReference type="Proteomes" id="UP001236620"/>
    </source>
</evidence>
<name>A0ABU0NF14_9MOLU</name>
<comment type="caution">
    <text evidence="2">The sequence shown here is derived from an EMBL/GenBank/DDBJ whole genome shotgun (WGS) entry which is preliminary data.</text>
</comment>
<accession>A0ABU0NF14</accession>
<evidence type="ECO:0000256" key="1">
    <source>
        <dbReference type="SAM" id="Coils"/>
    </source>
</evidence>
<organism evidence="2 3">
    <name type="scientific">Mycoplasma yeatsii</name>
    <dbReference type="NCBI Taxonomy" id="51365"/>
    <lineage>
        <taxon>Bacteria</taxon>
        <taxon>Bacillati</taxon>
        <taxon>Mycoplasmatota</taxon>
        <taxon>Mollicutes</taxon>
        <taxon>Mycoplasmataceae</taxon>
        <taxon>Mycoplasma</taxon>
    </lineage>
</organism>
<evidence type="ECO:0000313" key="2">
    <source>
        <dbReference type="EMBL" id="MDQ0567732.1"/>
    </source>
</evidence>
<dbReference type="EMBL" id="JAUSWP010000002">
    <property type="protein sequence ID" value="MDQ0567732.1"/>
    <property type="molecule type" value="Genomic_DNA"/>
</dbReference>